<dbReference type="Gene3D" id="3.40.30.10">
    <property type="entry name" value="Glutaredoxin"/>
    <property type="match status" value="1"/>
</dbReference>
<evidence type="ECO:0000256" key="1">
    <source>
        <dbReference type="ARBA" id="ARBA00004196"/>
    </source>
</evidence>
<accession>A0A2P8G1N7</accession>
<dbReference type="PROSITE" id="PS51257">
    <property type="entry name" value="PROKAR_LIPOPROTEIN"/>
    <property type="match status" value="1"/>
</dbReference>
<dbReference type="PROSITE" id="PS51352">
    <property type="entry name" value="THIOREDOXIN_2"/>
    <property type="match status" value="1"/>
</dbReference>
<gene>
    <name evidence="6" type="ORF">CLV60_107154</name>
</gene>
<dbReference type="AlphaFoldDB" id="A0A2P8G1N7"/>
<protein>
    <submittedName>
        <fullName evidence="6">Thiol-disulfide isomerase/thioredoxin</fullName>
    </submittedName>
</protein>
<dbReference type="InterPro" id="IPR013740">
    <property type="entry name" value="Redoxin"/>
</dbReference>
<evidence type="ECO:0000256" key="2">
    <source>
        <dbReference type="ARBA" id="ARBA00022748"/>
    </source>
</evidence>
<dbReference type="EMBL" id="PYAS01000007">
    <property type="protein sequence ID" value="PSL27889.1"/>
    <property type="molecule type" value="Genomic_DNA"/>
</dbReference>
<dbReference type="InterPro" id="IPR050553">
    <property type="entry name" value="Thioredoxin_ResA/DsbE_sf"/>
</dbReference>
<dbReference type="PANTHER" id="PTHR42852:SF6">
    <property type="entry name" value="THIOL:DISULFIDE INTERCHANGE PROTEIN DSBE"/>
    <property type="match status" value="1"/>
</dbReference>
<dbReference type="OrthoDB" id="6399635at2"/>
<organism evidence="6 7">
    <name type="scientific">Dyadobacter jiangsuensis</name>
    <dbReference type="NCBI Taxonomy" id="1591085"/>
    <lineage>
        <taxon>Bacteria</taxon>
        <taxon>Pseudomonadati</taxon>
        <taxon>Bacteroidota</taxon>
        <taxon>Cytophagia</taxon>
        <taxon>Cytophagales</taxon>
        <taxon>Spirosomataceae</taxon>
        <taxon>Dyadobacter</taxon>
    </lineage>
</organism>
<comment type="caution">
    <text evidence="6">The sequence shown here is derived from an EMBL/GenBank/DDBJ whole genome shotgun (WGS) entry which is preliminary data.</text>
</comment>
<sequence length="484" mass="54016">MRYPFYSFLFLCFGLFLISGCDQKKNNLVRISINHLKAAGDTIVIARTNMVNLDNIELGKVVLDSAGKGTGEFELDAPVFAHIVAEDLAAAFFISPGADLAIVPVKEGAKVSIGFEGDGAAVNQFIMESHQIRNGVEKWNGKHAIHLNKAEFTEAKDSLQRGFDRLLTSLKSDARISAEMHDLMKRYAGMQALFYQYNFSIGKDSSEIPAAVSQDIKKMPIDTVALKLGMFDYALIASFFCQHKIYNAVYEENEAIDWDSLGPIYPKLVEAKIKSGKYPRSIEEYFRVKAADYQIRSEGLSPEMINLASLLEKEITSDEYKKVIREDIARWEKLAPGKPAPDFGGMTPDGKKISLSDLRGKVVYVDIWATWCGPCVEEFPYSRKVQADLKDRDDIAFLYVSVDSDTLAWKRMVASGKVPRGTHIIDHADSPKSAWNQYYVWGVPRYLLIDAAGRMVATHAVRPSSGKVTAELRKLLAANKLARN</sequence>
<proteinExistence type="predicted"/>
<keyword evidence="4" id="KW-0676">Redox-active center</keyword>
<dbReference type="GO" id="GO:0016853">
    <property type="term" value="F:isomerase activity"/>
    <property type="evidence" value="ECO:0007669"/>
    <property type="project" value="UniProtKB-KW"/>
</dbReference>
<dbReference type="PANTHER" id="PTHR42852">
    <property type="entry name" value="THIOL:DISULFIDE INTERCHANGE PROTEIN DSBE"/>
    <property type="match status" value="1"/>
</dbReference>
<keyword evidence="3" id="KW-1015">Disulfide bond</keyword>
<dbReference type="Proteomes" id="UP000241964">
    <property type="component" value="Unassembled WGS sequence"/>
</dbReference>
<feature type="domain" description="Thioredoxin" evidence="5">
    <location>
        <begin position="334"/>
        <end position="481"/>
    </location>
</feature>
<keyword evidence="7" id="KW-1185">Reference proteome</keyword>
<dbReference type="InterPro" id="IPR036249">
    <property type="entry name" value="Thioredoxin-like_sf"/>
</dbReference>
<evidence type="ECO:0000256" key="4">
    <source>
        <dbReference type="ARBA" id="ARBA00023284"/>
    </source>
</evidence>
<dbReference type="GO" id="GO:0017004">
    <property type="term" value="P:cytochrome complex assembly"/>
    <property type="evidence" value="ECO:0007669"/>
    <property type="project" value="UniProtKB-KW"/>
</dbReference>
<evidence type="ECO:0000256" key="3">
    <source>
        <dbReference type="ARBA" id="ARBA00023157"/>
    </source>
</evidence>
<comment type="subcellular location">
    <subcellularLocation>
        <location evidence="1">Cell envelope</location>
    </subcellularLocation>
</comment>
<keyword evidence="6" id="KW-0413">Isomerase</keyword>
<evidence type="ECO:0000313" key="6">
    <source>
        <dbReference type="EMBL" id="PSL27889.1"/>
    </source>
</evidence>
<dbReference type="CDD" id="cd02966">
    <property type="entry name" value="TlpA_like_family"/>
    <property type="match status" value="1"/>
</dbReference>
<dbReference type="GO" id="GO:0030313">
    <property type="term" value="C:cell envelope"/>
    <property type="evidence" value="ECO:0007669"/>
    <property type="project" value="UniProtKB-SubCell"/>
</dbReference>
<evidence type="ECO:0000259" key="5">
    <source>
        <dbReference type="PROSITE" id="PS51352"/>
    </source>
</evidence>
<evidence type="ECO:0000313" key="7">
    <source>
        <dbReference type="Proteomes" id="UP000241964"/>
    </source>
</evidence>
<dbReference type="InterPro" id="IPR013766">
    <property type="entry name" value="Thioredoxin_domain"/>
</dbReference>
<dbReference type="GO" id="GO:0016491">
    <property type="term" value="F:oxidoreductase activity"/>
    <property type="evidence" value="ECO:0007669"/>
    <property type="project" value="InterPro"/>
</dbReference>
<dbReference type="SUPFAM" id="SSF52833">
    <property type="entry name" value="Thioredoxin-like"/>
    <property type="match status" value="1"/>
</dbReference>
<reference evidence="6 7" key="1">
    <citation type="submission" date="2018-03" db="EMBL/GenBank/DDBJ databases">
        <title>Genomic Encyclopedia of Archaeal and Bacterial Type Strains, Phase II (KMG-II): from individual species to whole genera.</title>
        <authorList>
            <person name="Goeker M."/>
        </authorList>
    </citation>
    <scope>NUCLEOTIDE SEQUENCE [LARGE SCALE GENOMIC DNA]</scope>
    <source>
        <strain evidence="6 7">DSM 29057</strain>
    </source>
</reference>
<keyword evidence="2" id="KW-0201">Cytochrome c-type biogenesis</keyword>
<dbReference type="Pfam" id="PF08534">
    <property type="entry name" value="Redoxin"/>
    <property type="match status" value="1"/>
</dbReference>
<name>A0A2P8G1N7_9BACT</name>